<dbReference type="PANTHER" id="PTHR30505">
    <property type="entry name" value="FRUCTOSE-LIKE PERMEASE"/>
    <property type="match status" value="1"/>
</dbReference>
<comment type="caution">
    <text evidence="16">The sequence shown here is derived from an EMBL/GenBank/DDBJ whole genome shotgun (WGS) entry which is preliminary data.</text>
</comment>
<dbReference type="GO" id="GO:0005886">
    <property type="term" value="C:plasma membrane"/>
    <property type="evidence" value="ECO:0007669"/>
    <property type="project" value="UniProtKB-SubCell"/>
</dbReference>
<dbReference type="InterPro" id="IPR003352">
    <property type="entry name" value="PTS_EIIC"/>
</dbReference>
<evidence type="ECO:0000256" key="9">
    <source>
        <dbReference type="ARBA" id="ARBA00022692"/>
    </source>
</evidence>
<dbReference type="Pfam" id="PF02378">
    <property type="entry name" value="PTS_EIIC"/>
    <property type="match status" value="1"/>
</dbReference>
<dbReference type="PROSITE" id="PS51094">
    <property type="entry name" value="PTS_EIIA_TYPE_2"/>
    <property type="match status" value="1"/>
</dbReference>
<protein>
    <submittedName>
        <fullName evidence="16">PTS system, fructose-specific IIA component</fullName>
        <ecNumber evidence="16">2.7.1.69</ecNumber>
    </submittedName>
</protein>
<keyword evidence="4" id="KW-1003">Cell membrane</keyword>
<dbReference type="InterPro" id="IPR002178">
    <property type="entry name" value="PTS_EIIA_type-2_dom"/>
</dbReference>
<dbReference type="EMBL" id="LQYW01000025">
    <property type="protein sequence ID" value="KYD32040.1"/>
    <property type="molecule type" value="Genomic_DNA"/>
</dbReference>
<dbReference type="PATRIC" id="fig|153151.4.peg.1232"/>
<feature type="transmembrane region" description="Helical" evidence="12">
    <location>
        <begin position="498"/>
        <end position="519"/>
    </location>
</feature>
<dbReference type="GO" id="GO:0005351">
    <property type="term" value="F:carbohydrate:proton symporter activity"/>
    <property type="evidence" value="ECO:0007669"/>
    <property type="project" value="InterPro"/>
</dbReference>
<reference evidence="16 17" key="1">
    <citation type="submission" date="2016-01" db="EMBL/GenBank/DDBJ databases">
        <title>Draft Genome Sequences of Seven Thermophilic Sporeformers Isolated from Foods.</title>
        <authorList>
            <person name="Berendsen E.M."/>
            <person name="Wells-Bennik M.H."/>
            <person name="Krawcyk A.O."/>
            <person name="De Jong A."/>
            <person name="Holsappel S."/>
            <person name="Eijlander R.T."/>
            <person name="Kuipers O.P."/>
        </authorList>
    </citation>
    <scope>NUCLEOTIDE SEQUENCE [LARGE SCALE GENOMIC DNA]</scope>
    <source>
        <strain evidence="16 17">B4110</strain>
    </source>
</reference>
<dbReference type="PROSITE" id="PS51104">
    <property type="entry name" value="PTS_EIIC_TYPE_2"/>
    <property type="match status" value="1"/>
</dbReference>
<keyword evidence="6" id="KW-0762">Sugar transport</keyword>
<sequence>MKITDLLTKETIILHLKAKTKEEVIDELVAKLQEAGVLRDAQAFKEAIFAREAQSTTGVGDGIAIPHAKTAAVKRPAVAFGRSESGIDYDALDGKPSHLFFMIAAPEGANNTHLEALARLSSMLMDSSFRARIESVSNEEEFIRLIAEKEAEETKEAEHTASSTSKRKKVIAVTACPTGIAHTYMAADALKATAAEMDVDIKVETNGSSGVKNELTKQDIEEAVAVIVAADKQVEMERFKGKHVIQVPVAQAIRKPKELIEQALRQDAPIYQGSGAKEATTVGKPRTGFYKHLMNGVSNMLPFVVGGGILIAISFIFGIKAFDPKDPSYHPIAKALMDIGGGNAFALMIPVLAGFIAMSIADRPGFAPGMVGGFMAANGGAGFLGGLIAGFLAGYLVVGLKKVFSHLPQSLEGIKPVLLYPLFGIFITGLIMMYVVIDPVKALNEAMKHWLENMGTANLILLGAILGGMMAVDMGGPINKAAFTFGIAMIDAGNYAPHAAIMAGGMVPPLGLALATTFFKKKFTKAEREAGKTCYIMGATFITEGAIPFAAADPVRVIPSIIVGSAVSGALTMLFHIGLPAPHGGIFVIPIVKGSSLLYVLAILIGSIITALMVGLWKKEVEE</sequence>
<evidence type="ECO:0000256" key="2">
    <source>
        <dbReference type="ARBA" id="ARBA00004496"/>
    </source>
</evidence>
<dbReference type="GO" id="GO:0005737">
    <property type="term" value="C:cytoplasm"/>
    <property type="evidence" value="ECO:0007669"/>
    <property type="project" value="UniProtKB-SubCell"/>
</dbReference>
<dbReference type="RefSeq" id="WP_062677527.1">
    <property type="nucleotide sequence ID" value="NZ_LQYW01000025.1"/>
</dbReference>
<dbReference type="InterPro" id="IPR016152">
    <property type="entry name" value="PTrfase/Anion_transptr"/>
</dbReference>
<dbReference type="SUPFAM" id="SSF52794">
    <property type="entry name" value="PTS system IIB component-like"/>
    <property type="match status" value="1"/>
</dbReference>
<dbReference type="PANTHER" id="PTHR30505:SF28">
    <property type="entry name" value="PTS SYSTEM 2-O-ALPHA-MANNOSYL-D-GLYCERATE-SPECIFIC EIIABC COMPONENT"/>
    <property type="match status" value="1"/>
</dbReference>
<evidence type="ECO:0000256" key="10">
    <source>
        <dbReference type="ARBA" id="ARBA00022989"/>
    </source>
</evidence>
<evidence type="ECO:0000259" key="14">
    <source>
        <dbReference type="PROSITE" id="PS51099"/>
    </source>
</evidence>
<keyword evidence="5" id="KW-0597">Phosphoprotein</keyword>
<dbReference type="Gene3D" id="3.40.50.2300">
    <property type="match status" value="1"/>
</dbReference>
<name>A0A150N5P5_9BACL</name>
<feature type="transmembrane region" description="Helical" evidence="12">
    <location>
        <begin position="418"/>
        <end position="437"/>
    </location>
</feature>
<dbReference type="FunFam" id="3.40.50.2300:FF:000014">
    <property type="entry name" value="PTS system fructose-like transporter subunit IIB"/>
    <property type="match status" value="1"/>
</dbReference>
<evidence type="ECO:0000256" key="1">
    <source>
        <dbReference type="ARBA" id="ARBA00004429"/>
    </source>
</evidence>
<dbReference type="InterPro" id="IPR003353">
    <property type="entry name" value="PTS_IIB_fruc"/>
</dbReference>
<dbReference type="Proteomes" id="UP000075324">
    <property type="component" value="Unassembled WGS sequence"/>
</dbReference>
<feature type="domain" description="PTS EIIB type-2" evidence="14">
    <location>
        <begin position="168"/>
        <end position="265"/>
    </location>
</feature>
<dbReference type="InterPro" id="IPR050864">
    <property type="entry name" value="Bacterial_PTS_Sugar_Transport"/>
</dbReference>
<keyword evidence="7 16" id="KW-0808">Transferase</keyword>
<keyword evidence="9 12" id="KW-0812">Transmembrane</keyword>
<dbReference type="CDD" id="cd05569">
    <property type="entry name" value="PTS_IIB_fructose"/>
    <property type="match status" value="1"/>
</dbReference>
<dbReference type="InterPro" id="IPR004715">
    <property type="entry name" value="PTS_IIA_fruc"/>
</dbReference>
<evidence type="ECO:0000259" key="15">
    <source>
        <dbReference type="PROSITE" id="PS51104"/>
    </source>
</evidence>
<evidence type="ECO:0000256" key="4">
    <source>
        <dbReference type="ARBA" id="ARBA00022475"/>
    </source>
</evidence>
<dbReference type="NCBIfam" id="TIGR00829">
    <property type="entry name" value="FRU"/>
    <property type="match status" value="1"/>
</dbReference>
<dbReference type="EC" id="2.7.1.69" evidence="16"/>
<evidence type="ECO:0000256" key="12">
    <source>
        <dbReference type="SAM" id="Phobius"/>
    </source>
</evidence>
<dbReference type="CDD" id="cd00211">
    <property type="entry name" value="PTS_IIA_fru"/>
    <property type="match status" value="1"/>
</dbReference>
<proteinExistence type="predicted"/>
<keyword evidence="11 12" id="KW-0472">Membrane</keyword>
<feature type="transmembrane region" description="Helical" evidence="12">
    <location>
        <begin position="458"/>
        <end position="478"/>
    </location>
</feature>
<dbReference type="Gene3D" id="3.40.930.10">
    <property type="entry name" value="Mannitol-specific EII, Chain A"/>
    <property type="match status" value="1"/>
</dbReference>
<dbReference type="InterPro" id="IPR013011">
    <property type="entry name" value="PTS_EIIB_2"/>
</dbReference>
<dbReference type="InterPro" id="IPR036095">
    <property type="entry name" value="PTS_EIIB-like_sf"/>
</dbReference>
<evidence type="ECO:0000256" key="7">
    <source>
        <dbReference type="ARBA" id="ARBA00022679"/>
    </source>
</evidence>
<dbReference type="NCBIfam" id="TIGR00848">
    <property type="entry name" value="fruA"/>
    <property type="match status" value="1"/>
</dbReference>
<feature type="transmembrane region" description="Helical" evidence="12">
    <location>
        <begin position="557"/>
        <end position="577"/>
    </location>
</feature>
<feature type="domain" description="PTS EIIC type-2" evidence="15">
    <location>
        <begin position="289"/>
        <end position="623"/>
    </location>
</feature>
<dbReference type="GO" id="GO:0090563">
    <property type="term" value="F:protein-phosphocysteine-sugar phosphotransferase activity"/>
    <property type="evidence" value="ECO:0007669"/>
    <property type="project" value="TreeGrafter"/>
</dbReference>
<dbReference type="GO" id="GO:0022877">
    <property type="term" value="F:protein-N(PI)-phosphohistidine-fructose phosphotransferase system transporter activity"/>
    <property type="evidence" value="ECO:0007669"/>
    <property type="project" value="InterPro"/>
</dbReference>
<evidence type="ECO:0000256" key="8">
    <source>
        <dbReference type="ARBA" id="ARBA00022683"/>
    </source>
</evidence>
<dbReference type="InterPro" id="IPR003501">
    <property type="entry name" value="PTS_EIIB_2/3"/>
</dbReference>
<organism evidence="16 17">
    <name type="scientific">Parageobacillus toebii</name>
    <dbReference type="NCBI Taxonomy" id="153151"/>
    <lineage>
        <taxon>Bacteria</taxon>
        <taxon>Bacillati</taxon>
        <taxon>Bacillota</taxon>
        <taxon>Bacilli</taxon>
        <taxon>Bacillales</taxon>
        <taxon>Anoxybacillaceae</taxon>
        <taxon>Parageobacillus</taxon>
    </lineage>
</organism>
<evidence type="ECO:0000313" key="16">
    <source>
        <dbReference type="EMBL" id="KYD32040.1"/>
    </source>
</evidence>
<dbReference type="Pfam" id="PF00359">
    <property type="entry name" value="PTS_EIIA_2"/>
    <property type="match status" value="1"/>
</dbReference>
<evidence type="ECO:0000256" key="3">
    <source>
        <dbReference type="ARBA" id="ARBA00022448"/>
    </source>
</evidence>
<gene>
    <name evidence="16" type="ORF">B4110_1673</name>
</gene>
<dbReference type="PROSITE" id="PS51099">
    <property type="entry name" value="PTS_EIIB_TYPE_2"/>
    <property type="match status" value="1"/>
</dbReference>
<keyword evidence="8" id="KW-0598">Phosphotransferase system</keyword>
<dbReference type="InterPro" id="IPR006327">
    <property type="entry name" value="PTS_IIC_fruc"/>
</dbReference>
<evidence type="ECO:0000313" key="17">
    <source>
        <dbReference type="Proteomes" id="UP000075324"/>
    </source>
</evidence>
<accession>A0A150N5P5</accession>
<dbReference type="AlphaFoldDB" id="A0A150N5P5"/>
<dbReference type="PROSITE" id="PS00372">
    <property type="entry name" value="PTS_EIIA_TYPE_2_HIS"/>
    <property type="match status" value="1"/>
</dbReference>
<dbReference type="SUPFAM" id="SSF55804">
    <property type="entry name" value="Phoshotransferase/anion transport protein"/>
    <property type="match status" value="1"/>
</dbReference>
<evidence type="ECO:0000256" key="6">
    <source>
        <dbReference type="ARBA" id="ARBA00022597"/>
    </source>
</evidence>
<evidence type="ECO:0000259" key="13">
    <source>
        <dbReference type="PROSITE" id="PS51094"/>
    </source>
</evidence>
<feature type="transmembrane region" description="Helical" evidence="12">
    <location>
        <begin position="300"/>
        <end position="319"/>
    </location>
</feature>
<feature type="transmembrane region" description="Helical" evidence="12">
    <location>
        <begin position="339"/>
        <end position="361"/>
    </location>
</feature>
<dbReference type="Pfam" id="PF02302">
    <property type="entry name" value="PTS_IIB"/>
    <property type="match status" value="1"/>
</dbReference>
<feature type="transmembrane region" description="Helical" evidence="12">
    <location>
        <begin position="373"/>
        <end position="398"/>
    </location>
</feature>
<feature type="transmembrane region" description="Helical" evidence="12">
    <location>
        <begin position="597"/>
        <end position="617"/>
    </location>
</feature>
<keyword evidence="3" id="KW-0813">Transport</keyword>
<evidence type="ECO:0000256" key="5">
    <source>
        <dbReference type="ARBA" id="ARBA00022553"/>
    </source>
</evidence>
<feature type="domain" description="PTS EIIA type-2" evidence="13">
    <location>
        <begin position="5"/>
        <end position="149"/>
    </location>
</feature>
<dbReference type="FunFam" id="3.40.930.10:FF:000009">
    <property type="entry name" value="PTS system, fructose specific IIABC component"/>
    <property type="match status" value="1"/>
</dbReference>
<dbReference type="InterPro" id="IPR013014">
    <property type="entry name" value="PTS_EIIC_2"/>
</dbReference>
<keyword evidence="10 12" id="KW-1133">Transmembrane helix</keyword>
<evidence type="ECO:0000256" key="11">
    <source>
        <dbReference type="ARBA" id="ARBA00023136"/>
    </source>
</evidence>
<comment type="subcellular location">
    <subcellularLocation>
        <location evidence="1">Cell inner membrane</location>
        <topology evidence="1">Multi-pass membrane protein</topology>
    </subcellularLocation>
    <subcellularLocation>
        <location evidence="2">Cytoplasm</location>
    </subcellularLocation>
</comment>
<dbReference type="NCBIfam" id="TIGR01427">
    <property type="entry name" value="PTS_IIC_fructo"/>
    <property type="match status" value="1"/>
</dbReference>
<dbReference type="GO" id="GO:0009401">
    <property type="term" value="P:phosphoenolpyruvate-dependent sugar phosphotransferase system"/>
    <property type="evidence" value="ECO:0007669"/>
    <property type="project" value="UniProtKB-KW"/>
</dbReference>